<evidence type="ECO:0000313" key="5">
    <source>
        <dbReference type="Proteomes" id="UP000663829"/>
    </source>
</evidence>
<dbReference type="Gene3D" id="3.10.100.10">
    <property type="entry name" value="Mannose-Binding Protein A, subunit A"/>
    <property type="match status" value="2"/>
</dbReference>
<comment type="caution">
    <text evidence="3">The sequence shown here is derived from an EMBL/GenBank/DDBJ whole genome shotgun (WGS) entry which is preliminary data.</text>
</comment>
<dbReference type="Proteomes" id="UP000663829">
    <property type="component" value="Unassembled WGS sequence"/>
</dbReference>
<dbReference type="SUPFAM" id="SSF56436">
    <property type="entry name" value="C-type lectin-like"/>
    <property type="match status" value="2"/>
</dbReference>
<dbReference type="Proteomes" id="UP000681722">
    <property type="component" value="Unassembled WGS sequence"/>
</dbReference>
<evidence type="ECO:0000256" key="1">
    <source>
        <dbReference type="SAM" id="SignalP"/>
    </source>
</evidence>
<evidence type="ECO:0000313" key="3">
    <source>
        <dbReference type="EMBL" id="CAF1355516.1"/>
    </source>
</evidence>
<organism evidence="3 5">
    <name type="scientific">Didymodactylos carnosus</name>
    <dbReference type="NCBI Taxonomy" id="1234261"/>
    <lineage>
        <taxon>Eukaryota</taxon>
        <taxon>Metazoa</taxon>
        <taxon>Spiralia</taxon>
        <taxon>Gnathifera</taxon>
        <taxon>Rotifera</taxon>
        <taxon>Eurotatoria</taxon>
        <taxon>Bdelloidea</taxon>
        <taxon>Philodinida</taxon>
        <taxon>Philodinidae</taxon>
        <taxon>Didymodactylos</taxon>
    </lineage>
</organism>
<feature type="chain" id="PRO_5035605178" description="C-type lectin domain-containing protein" evidence="1">
    <location>
        <begin position="21"/>
        <end position="1107"/>
    </location>
</feature>
<gene>
    <name evidence="3" type="ORF">GPM918_LOCUS31121</name>
    <name evidence="4" type="ORF">SRO942_LOCUS31753</name>
</gene>
<sequence>MGLKNWSIVYILIQLCLVQSLKLNSTNYFDMLYQHCSPPWHYYKSICYYVFDNIKLDWSSSYRACKTIDSDLIYLHTAEMLDVLRDILVRERLEHATLWTNTTWGHRLINNKRSMMLSRYCRKIETVHDSETGILRTFRLPFSNCREKHTVICRKYVPPLRSMNDTKLVCKPPWAFVHGICYYLEETGLSVKYTLLLEEVHTLFCQNWTNGQLFFMNPNEKKTIILPFLSNIQILESQNTLQENFGGVRYTFENIRTDPCIHLPGDVYFSSMFTEFKNLTRKTPYSFTTCPFDHLEKSYTLCRQKHHIQGCEPPWFVDDGFCLYYQAKTYDMGTALSLCKQNGGHVLYVTNEHELYRLVKVLSHLQPFYKKAALSGAWLALYLKVIGDNNDNAWSWDMLIEQYLDSTWKNKLWQQYFQNHTAAGDCSSLVIDRKIAEPIERVQCDKERTLICRKTIGYSDKQFHRRENYVNMKKLIDDHLKQNDGFTRSNRSRISQNKNTTTRIEYITNITSYFYAINSTTFRLIIYSDNINLHEVSAYCNEKFLFNKTLADFEKKNGYWTYDVNITYPLGYSRENDYKILSSYFRLLFIIFEQYFSPNCTFNTTHTSLNLLEQLRLCRLNITNDDSFSYNNEKFEFEYCPNQAHISFLDEITTNEDLTVRQIQTRLLNRIRKKLNNNEDSNDRHESIVCIPILNNDNTPNSSLIQKYFEFETCNILEEIFTNYTIKRDMSIVELKTIVDENISIDQLTFPLTCMNSGGQCIPKHLLASKSTMFIVNFPCPLGYLCWIQGEECSKNSYCIDRFHHPCLKFVQNFTCLNARHHCCSFEISQSSSLLPSIVVHDSSVSENINPWNILLPLYYFSFHGTSKWDIFFFNEWLKLGSDISHDLSDEFLFKCYGIFIEKRWLLTHEKCSPTRINSARSIIFSMINNEKVALHVIDIHTYSPFRFVRLATTPDPIQNITFKRLNLFINNIDDTLLFESCVLVIPRMNTVQRYIEQDNDDKYVNNDIYQIRFVSKFERQVLADKFDDNNSTLKWYFYFNSQTITEDMEGINWLFSPISCVVNYDWKIVAISGSQLKHTCMRINGYIYCQMFLIQNFAPALIIQHF</sequence>
<feature type="signal peptide" evidence="1">
    <location>
        <begin position="1"/>
        <end position="20"/>
    </location>
</feature>
<proteinExistence type="predicted"/>
<dbReference type="InterPro" id="IPR016186">
    <property type="entry name" value="C-type_lectin-like/link_sf"/>
</dbReference>
<feature type="domain" description="C-type lectin" evidence="2">
    <location>
        <begin position="318"/>
        <end position="453"/>
    </location>
</feature>
<dbReference type="EMBL" id="CAJOBC010066705">
    <property type="protein sequence ID" value="CAF4228705.1"/>
    <property type="molecule type" value="Genomic_DNA"/>
</dbReference>
<dbReference type="InterPro" id="IPR001304">
    <property type="entry name" value="C-type_lectin-like"/>
</dbReference>
<accession>A0A815HJ51</accession>
<dbReference type="SMART" id="SM00034">
    <property type="entry name" value="CLECT"/>
    <property type="match status" value="2"/>
</dbReference>
<keyword evidence="1" id="KW-0732">Signal</keyword>
<evidence type="ECO:0000313" key="4">
    <source>
        <dbReference type="EMBL" id="CAF4228705.1"/>
    </source>
</evidence>
<reference evidence="3" key="1">
    <citation type="submission" date="2021-02" db="EMBL/GenBank/DDBJ databases">
        <authorList>
            <person name="Nowell W R."/>
        </authorList>
    </citation>
    <scope>NUCLEOTIDE SEQUENCE</scope>
</reference>
<dbReference type="PROSITE" id="PS50041">
    <property type="entry name" value="C_TYPE_LECTIN_2"/>
    <property type="match status" value="1"/>
</dbReference>
<dbReference type="AlphaFoldDB" id="A0A815HJ51"/>
<dbReference type="CDD" id="cd00037">
    <property type="entry name" value="CLECT"/>
    <property type="match status" value="1"/>
</dbReference>
<dbReference type="EMBL" id="CAJNOQ010015118">
    <property type="protein sequence ID" value="CAF1355516.1"/>
    <property type="molecule type" value="Genomic_DNA"/>
</dbReference>
<dbReference type="InterPro" id="IPR016187">
    <property type="entry name" value="CTDL_fold"/>
</dbReference>
<dbReference type="Pfam" id="PF00059">
    <property type="entry name" value="Lectin_C"/>
    <property type="match status" value="1"/>
</dbReference>
<keyword evidence="5" id="KW-1185">Reference proteome</keyword>
<evidence type="ECO:0000259" key="2">
    <source>
        <dbReference type="PROSITE" id="PS50041"/>
    </source>
</evidence>
<name>A0A815HJ51_9BILA</name>
<dbReference type="OrthoDB" id="9990494at2759"/>
<protein>
    <recommendedName>
        <fullName evidence="2">C-type lectin domain-containing protein</fullName>
    </recommendedName>
</protein>